<dbReference type="STRING" id="341036.SAMN05660649_03189"/>
<evidence type="ECO:0000256" key="7">
    <source>
        <dbReference type="ARBA" id="ARBA00023136"/>
    </source>
</evidence>
<sequence>MKQPANKKPLSWVRLFLLVPVVGWVLMFIVLPHLQLLWLSFHDVLNPDQGMYFGNYSDFFAERIYWAVFLRTALYSIATTLLTLIIVYPVAYYLAKIIRGTRRLFLILFLLLPFWVSELIRTYSWMAILREKGVLNWLLLKTGVLSHPVEFLYNDYAILLGLTYGGLLFMLLPVYSSLVKLDDNLIEAAYDLGASKWNVFWKVILPNTLPGVTSGSIMVFMLTLGNYSIPTLMGGKNSMYFTEIIYNYFMVAWDWNKGSAFGFLLLLLSSFLVWLGLKLTKQKLSEVID</sequence>
<feature type="transmembrane region" description="Helical" evidence="8">
    <location>
        <begin position="104"/>
        <end position="128"/>
    </location>
</feature>
<dbReference type="EMBL" id="FOOX01000012">
    <property type="protein sequence ID" value="SFG93160.1"/>
    <property type="molecule type" value="Genomic_DNA"/>
</dbReference>
<keyword evidence="5 8" id="KW-0812">Transmembrane</keyword>
<organism evidence="10 11">
    <name type="scientific">Desulfotruncus arcticus DSM 17038</name>
    <dbReference type="NCBI Taxonomy" id="1121424"/>
    <lineage>
        <taxon>Bacteria</taxon>
        <taxon>Bacillati</taxon>
        <taxon>Bacillota</taxon>
        <taxon>Clostridia</taxon>
        <taxon>Eubacteriales</taxon>
        <taxon>Desulfallaceae</taxon>
        <taxon>Desulfotruncus</taxon>
    </lineage>
</organism>
<comment type="subcellular location">
    <subcellularLocation>
        <location evidence="1 8">Cell membrane</location>
        <topology evidence="1 8">Multi-pass membrane protein</topology>
    </subcellularLocation>
</comment>
<dbReference type="Proteomes" id="UP000199337">
    <property type="component" value="Unassembled WGS sequence"/>
</dbReference>
<feature type="transmembrane region" description="Helical" evidence="8">
    <location>
        <begin position="156"/>
        <end position="178"/>
    </location>
</feature>
<reference evidence="11" key="1">
    <citation type="submission" date="2016-10" db="EMBL/GenBank/DDBJ databases">
        <authorList>
            <person name="Varghese N."/>
            <person name="Submissions S."/>
        </authorList>
    </citation>
    <scope>NUCLEOTIDE SEQUENCE [LARGE SCALE GENOMIC DNA]</scope>
    <source>
        <strain evidence="11">DSM 17038</strain>
    </source>
</reference>
<dbReference type="Gene3D" id="1.10.3720.10">
    <property type="entry name" value="MetI-like"/>
    <property type="match status" value="1"/>
</dbReference>
<feature type="transmembrane region" description="Helical" evidence="8">
    <location>
        <begin position="258"/>
        <end position="277"/>
    </location>
</feature>
<feature type="transmembrane region" description="Helical" evidence="8">
    <location>
        <begin position="64"/>
        <end position="92"/>
    </location>
</feature>
<evidence type="ECO:0000256" key="5">
    <source>
        <dbReference type="ARBA" id="ARBA00022692"/>
    </source>
</evidence>
<feature type="domain" description="ABC transmembrane type-1" evidence="9">
    <location>
        <begin position="69"/>
        <end position="276"/>
    </location>
</feature>
<keyword evidence="6 8" id="KW-1133">Transmembrane helix</keyword>
<evidence type="ECO:0000256" key="8">
    <source>
        <dbReference type="RuleBase" id="RU363032"/>
    </source>
</evidence>
<dbReference type="SUPFAM" id="SSF161098">
    <property type="entry name" value="MetI-like"/>
    <property type="match status" value="1"/>
</dbReference>
<feature type="transmembrane region" description="Helical" evidence="8">
    <location>
        <begin position="199"/>
        <end position="224"/>
    </location>
</feature>
<keyword evidence="4" id="KW-1003">Cell membrane</keyword>
<dbReference type="Pfam" id="PF00528">
    <property type="entry name" value="BPD_transp_1"/>
    <property type="match status" value="1"/>
</dbReference>
<evidence type="ECO:0000256" key="6">
    <source>
        <dbReference type="ARBA" id="ARBA00022989"/>
    </source>
</evidence>
<dbReference type="RefSeq" id="WP_092472370.1">
    <property type="nucleotide sequence ID" value="NZ_FOOX01000012.1"/>
</dbReference>
<feature type="transmembrane region" description="Helical" evidence="8">
    <location>
        <begin position="12"/>
        <end position="31"/>
    </location>
</feature>
<keyword evidence="3 8" id="KW-0813">Transport</keyword>
<dbReference type="InterPro" id="IPR000515">
    <property type="entry name" value="MetI-like"/>
</dbReference>
<evidence type="ECO:0000256" key="2">
    <source>
        <dbReference type="ARBA" id="ARBA00007069"/>
    </source>
</evidence>
<keyword evidence="7 8" id="KW-0472">Membrane</keyword>
<evidence type="ECO:0000256" key="1">
    <source>
        <dbReference type="ARBA" id="ARBA00004651"/>
    </source>
</evidence>
<evidence type="ECO:0000256" key="3">
    <source>
        <dbReference type="ARBA" id="ARBA00022448"/>
    </source>
</evidence>
<dbReference type="PANTHER" id="PTHR42929">
    <property type="entry name" value="INNER MEMBRANE ABC TRANSPORTER PERMEASE PROTEIN YDCU-RELATED-RELATED"/>
    <property type="match status" value="1"/>
</dbReference>
<evidence type="ECO:0000313" key="11">
    <source>
        <dbReference type="Proteomes" id="UP000199337"/>
    </source>
</evidence>
<dbReference type="InterPro" id="IPR035906">
    <property type="entry name" value="MetI-like_sf"/>
</dbReference>
<evidence type="ECO:0000259" key="9">
    <source>
        <dbReference type="PROSITE" id="PS50928"/>
    </source>
</evidence>
<dbReference type="AlphaFoldDB" id="A0A1I2VVN1"/>
<dbReference type="GO" id="GO:0055085">
    <property type="term" value="P:transmembrane transport"/>
    <property type="evidence" value="ECO:0007669"/>
    <property type="project" value="InterPro"/>
</dbReference>
<comment type="similarity">
    <text evidence="2">Belongs to the binding-protein-dependent transport system permease family. CysTW subfamily.</text>
</comment>
<evidence type="ECO:0000313" key="10">
    <source>
        <dbReference type="EMBL" id="SFG93160.1"/>
    </source>
</evidence>
<dbReference type="CDD" id="cd06261">
    <property type="entry name" value="TM_PBP2"/>
    <property type="match status" value="1"/>
</dbReference>
<keyword evidence="11" id="KW-1185">Reference proteome</keyword>
<dbReference type="PANTHER" id="PTHR42929:SF1">
    <property type="entry name" value="INNER MEMBRANE ABC TRANSPORTER PERMEASE PROTEIN YDCU-RELATED"/>
    <property type="match status" value="1"/>
</dbReference>
<name>A0A1I2VVN1_9FIRM</name>
<gene>
    <name evidence="10" type="ORF">SAMN05660649_03189</name>
</gene>
<dbReference type="OrthoDB" id="9807047at2"/>
<protein>
    <submittedName>
        <fullName evidence="10">Spermidine/putrescine transport system permease protein</fullName>
    </submittedName>
</protein>
<accession>A0A1I2VVN1</accession>
<evidence type="ECO:0000256" key="4">
    <source>
        <dbReference type="ARBA" id="ARBA00022475"/>
    </source>
</evidence>
<dbReference type="PROSITE" id="PS50928">
    <property type="entry name" value="ABC_TM1"/>
    <property type="match status" value="1"/>
</dbReference>
<proteinExistence type="inferred from homology"/>
<dbReference type="GO" id="GO:0005886">
    <property type="term" value="C:plasma membrane"/>
    <property type="evidence" value="ECO:0007669"/>
    <property type="project" value="UniProtKB-SubCell"/>
</dbReference>